<reference evidence="1 2" key="1">
    <citation type="submission" date="2020-03" db="EMBL/GenBank/DDBJ databases">
        <title>WGS of actinomycetes isolated from Thailand.</title>
        <authorList>
            <person name="Thawai C."/>
        </authorList>
    </citation>
    <scope>NUCLEOTIDE SEQUENCE [LARGE SCALE GENOMIC DNA]</scope>
    <source>
        <strain evidence="1 2">FMUSA5-5</strain>
    </source>
</reference>
<dbReference type="Proteomes" id="UP000696294">
    <property type="component" value="Unassembled WGS sequence"/>
</dbReference>
<gene>
    <name evidence="1" type="ORF">HCN51_18435</name>
</gene>
<dbReference type="Gene3D" id="3.40.50.300">
    <property type="entry name" value="P-loop containing nucleotide triphosphate hydrolases"/>
    <property type="match status" value="1"/>
</dbReference>
<proteinExistence type="predicted"/>
<evidence type="ECO:0000313" key="1">
    <source>
        <dbReference type="EMBL" id="NJP91414.1"/>
    </source>
</evidence>
<dbReference type="RefSeq" id="WP_168010804.1">
    <property type="nucleotide sequence ID" value="NZ_JAATEP010000012.1"/>
</dbReference>
<evidence type="ECO:0000313" key="2">
    <source>
        <dbReference type="Proteomes" id="UP000696294"/>
    </source>
</evidence>
<dbReference type="Pfam" id="PF13481">
    <property type="entry name" value="AAA_25"/>
    <property type="match status" value="1"/>
</dbReference>
<sequence>MSMTPAELGAGDAVRAALLGDPEPAKPRRLHLTRASLIEPELLDWAWRDGEACRIPAGALTVVAGREGTGKSSFGIWLAACITRGTLPGTFYGTPRSVLYVAVEDSWAHTLVPRLMAAGADLDRVYRVEAVEAEGTHGTVSLPRDNEELREVIAEHDVALVVLDPLMSLIGAGIDTHKERDVRKALDPLARVADKTGAVLLGIAHFNKSSGTDASSLITGSGAFKNVARAVFGFARDPDDGTRVMTQTKNSLGGEDALPSLAYAIEQVEIQTRKGPTGVGRLVFKGESDRSVSEILGQSLSGEERQEKMTAVEFLKVRLEGGQKALTREIEEEAIQAHGISQRTLHRARRSLGVIAEQMPSGPNRKREWWLSLPQDANTSDA</sequence>
<dbReference type="SUPFAM" id="SSF52540">
    <property type="entry name" value="P-loop containing nucleoside triphosphate hydrolases"/>
    <property type="match status" value="1"/>
</dbReference>
<keyword evidence="2" id="KW-1185">Reference proteome</keyword>
<dbReference type="InterPro" id="IPR027417">
    <property type="entry name" value="P-loop_NTPase"/>
</dbReference>
<accession>A0ABX1B6N4</accession>
<organism evidence="1 2">
    <name type="scientific">Nonomuraea composti</name>
    <dbReference type="NCBI Taxonomy" id="2720023"/>
    <lineage>
        <taxon>Bacteria</taxon>
        <taxon>Bacillati</taxon>
        <taxon>Actinomycetota</taxon>
        <taxon>Actinomycetes</taxon>
        <taxon>Streptosporangiales</taxon>
        <taxon>Streptosporangiaceae</taxon>
        <taxon>Nonomuraea</taxon>
    </lineage>
</organism>
<comment type="caution">
    <text evidence="1">The sequence shown here is derived from an EMBL/GenBank/DDBJ whole genome shotgun (WGS) entry which is preliminary data.</text>
</comment>
<dbReference type="EMBL" id="JAATEP010000012">
    <property type="protein sequence ID" value="NJP91414.1"/>
    <property type="molecule type" value="Genomic_DNA"/>
</dbReference>
<protein>
    <submittedName>
        <fullName evidence="1">AAA family ATPase</fullName>
    </submittedName>
</protein>
<name>A0ABX1B6N4_9ACTN</name>